<dbReference type="InterPro" id="IPR005225">
    <property type="entry name" value="Small_GTP-bd"/>
</dbReference>
<dbReference type="Proteomes" id="UP000030689">
    <property type="component" value="Unassembled WGS sequence"/>
</dbReference>
<evidence type="ECO:0000313" key="2">
    <source>
        <dbReference type="EMBL" id="ESQ39737.1"/>
    </source>
</evidence>
<dbReference type="GO" id="GO:0005525">
    <property type="term" value="F:GTP binding"/>
    <property type="evidence" value="ECO:0007669"/>
    <property type="project" value="InterPro"/>
</dbReference>
<dbReference type="InterPro" id="IPR027417">
    <property type="entry name" value="P-loop_NTPase"/>
</dbReference>
<dbReference type="SMART" id="SM00174">
    <property type="entry name" value="RHO"/>
    <property type="match status" value="1"/>
</dbReference>
<dbReference type="InterPro" id="IPR050209">
    <property type="entry name" value="Rab_GTPases_membrane_traffic"/>
</dbReference>
<dbReference type="AlphaFoldDB" id="V4LBG6"/>
<dbReference type="STRING" id="72664.V4LBG6"/>
<dbReference type="PRINTS" id="PR00449">
    <property type="entry name" value="RASTRNSFRMNG"/>
</dbReference>
<evidence type="ECO:0000313" key="3">
    <source>
        <dbReference type="Proteomes" id="UP000030689"/>
    </source>
</evidence>
<evidence type="ECO:0000256" key="1">
    <source>
        <dbReference type="ARBA" id="ARBA00006270"/>
    </source>
</evidence>
<dbReference type="InterPro" id="IPR001806">
    <property type="entry name" value="Small_GTPase"/>
</dbReference>
<dbReference type="OMA" id="RKWITEL"/>
<comment type="similarity">
    <text evidence="1">Belongs to the small GTPase superfamily. Rab family.</text>
</comment>
<dbReference type="eggNOG" id="KOG0087">
    <property type="taxonomic scope" value="Eukaryota"/>
</dbReference>
<dbReference type="PROSITE" id="PS51421">
    <property type="entry name" value="RAS"/>
    <property type="match status" value="1"/>
</dbReference>
<organism evidence="2 3">
    <name type="scientific">Eutrema salsugineum</name>
    <name type="common">Saltwater cress</name>
    <name type="synonym">Sisymbrium salsugineum</name>
    <dbReference type="NCBI Taxonomy" id="72664"/>
    <lineage>
        <taxon>Eukaryota</taxon>
        <taxon>Viridiplantae</taxon>
        <taxon>Streptophyta</taxon>
        <taxon>Embryophyta</taxon>
        <taxon>Tracheophyta</taxon>
        <taxon>Spermatophyta</taxon>
        <taxon>Magnoliopsida</taxon>
        <taxon>eudicotyledons</taxon>
        <taxon>Gunneridae</taxon>
        <taxon>Pentapetalae</taxon>
        <taxon>rosids</taxon>
        <taxon>malvids</taxon>
        <taxon>Brassicales</taxon>
        <taxon>Brassicaceae</taxon>
        <taxon>Eutremeae</taxon>
        <taxon>Eutrema</taxon>
    </lineage>
</organism>
<dbReference type="EMBL" id="KI517465">
    <property type="protein sequence ID" value="ESQ39737.1"/>
    <property type="molecule type" value="Genomic_DNA"/>
</dbReference>
<dbReference type="FunFam" id="3.40.50.300:FF:001447">
    <property type="entry name" value="Ras-related protein Rab-1B"/>
    <property type="match status" value="1"/>
</dbReference>
<dbReference type="SMART" id="SM00175">
    <property type="entry name" value="RAB"/>
    <property type="match status" value="1"/>
</dbReference>
<name>V4LBG6_EUTSA</name>
<keyword evidence="3" id="KW-1185">Reference proteome</keyword>
<dbReference type="SMART" id="SM00173">
    <property type="entry name" value="RAS"/>
    <property type="match status" value="1"/>
</dbReference>
<dbReference type="GO" id="GO:0003924">
    <property type="term" value="F:GTPase activity"/>
    <property type="evidence" value="ECO:0007669"/>
    <property type="project" value="InterPro"/>
</dbReference>
<gene>
    <name evidence="2" type="ORF">EUTSA_v10001212mg</name>
</gene>
<reference evidence="2 3" key="1">
    <citation type="journal article" date="2013" name="Front. Plant Sci.">
        <title>The Reference Genome of the Halophytic Plant Eutrema salsugineum.</title>
        <authorList>
            <person name="Yang R."/>
            <person name="Jarvis D.E."/>
            <person name="Chen H."/>
            <person name="Beilstein M.A."/>
            <person name="Grimwood J."/>
            <person name="Jenkins J."/>
            <person name="Shu S."/>
            <person name="Prochnik S."/>
            <person name="Xin M."/>
            <person name="Ma C."/>
            <person name="Schmutz J."/>
            <person name="Wing R.A."/>
            <person name="Mitchell-Olds T."/>
            <person name="Schumaker K.S."/>
            <person name="Wang X."/>
        </authorList>
    </citation>
    <scope>NUCLEOTIDE SEQUENCE [LARGE SCALE GENOMIC DNA]</scope>
</reference>
<dbReference type="PANTHER" id="PTHR47979">
    <property type="entry name" value="DRAB11-RELATED"/>
    <property type="match status" value="1"/>
</dbReference>
<dbReference type="Gramene" id="ESQ39737">
    <property type="protein sequence ID" value="ESQ39737"/>
    <property type="gene ID" value="EUTSA_v10001212mg"/>
</dbReference>
<dbReference type="NCBIfam" id="TIGR00231">
    <property type="entry name" value="small_GTP"/>
    <property type="match status" value="1"/>
</dbReference>
<accession>V4LBG6</accession>
<sequence>MQDINYYLFKIVMLGDSGVGKSNISTQYLQNVFNVESKSTVAMIKIQLWDISGDEKYRSLIDTYCSRAMGALIVYDITNRTTFENVEWWLKEFRRSYIDPNNVVIMLVGNKTDIADRRQVSTEEAKSFAERENLLFMETSALCATNVEEGFTNVLTQIYHNVTSP</sequence>
<dbReference type="Gene3D" id="3.40.50.300">
    <property type="entry name" value="P-loop containing nucleotide triphosphate hydrolases"/>
    <property type="match status" value="1"/>
</dbReference>
<protein>
    <submittedName>
        <fullName evidence="2">Uncharacterized protein</fullName>
    </submittedName>
</protein>
<dbReference type="KEGG" id="eus:EUTSA_v10001212mg"/>
<dbReference type="SUPFAM" id="SSF52540">
    <property type="entry name" value="P-loop containing nucleoside triphosphate hydrolases"/>
    <property type="match status" value="1"/>
</dbReference>
<proteinExistence type="inferred from homology"/>
<dbReference type="PROSITE" id="PS51419">
    <property type="entry name" value="RAB"/>
    <property type="match status" value="1"/>
</dbReference>
<dbReference type="Pfam" id="PF00071">
    <property type="entry name" value="Ras"/>
    <property type="match status" value="1"/>
</dbReference>